<evidence type="ECO:0000313" key="2">
    <source>
        <dbReference type="EMBL" id="KAF5206356.1"/>
    </source>
</evidence>
<proteinExistence type="predicted"/>
<evidence type="ECO:0000256" key="1">
    <source>
        <dbReference type="ARBA" id="ARBA00023235"/>
    </source>
</evidence>
<dbReference type="PANTHER" id="PTHR11764">
    <property type="entry name" value="TERPENE CYCLASE/MUTASE FAMILY MEMBER"/>
    <property type="match status" value="1"/>
</dbReference>
<keyword evidence="1" id="KW-0413">Isomerase</keyword>
<dbReference type="GO" id="GO:0016104">
    <property type="term" value="P:triterpenoid biosynthetic process"/>
    <property type="evidence" value="ECO:0007669"/>
    <property type="project" value="InterPro"/>
</dbReference>
<dbReference type="InterPro" id="IPR018333">
    <property type="entry name" value="Squalene_cyclase"/>
</dbReference>
<name>A0A7J6X987_THATH</name>
<dbReference type="SUPFAM" id="SSF48239">
    <property type="entry name" value="Terpenoid cyclases/Protein prenyltransferases"/>
    <property type="match status" value="1"/>
</dbReference>
<reference evidence="2 3" key="1">
    <citation type="submission" date="2020-06" db="EMBL/GenBank/DDBJ databases">
        <title>Transcriptomic and genomic resources for Thalictrum thalictroides and T. hernandezii: Facilitating candidate gene discovery in an emerging model plant lineage.</title>
        <authorList>
            <person name="Arias T."/>
            <person name="Riano-Pachon D.M."/>
            <person name="Di Stilio V.S."/>
        </authorList>
    </citation>
    <scope>NUCLEOTIDE SEQUENCE [LARGE SCALE GENOMIC DNA]</scope>
    <source>
        <strain evidence="3">cv. WT478/WT964</strain>
        <tissue evidence="2">Leaves</tissue>
    </source>
</reference>
<dbReference type="AlphaFoldDB" id="A0A7J6X987"/>
<protein>
    <submittedName>
        <fullName evidence="2">Terpene cyclase/mutase family member</fullName>
    </submittedName>
</protein>
<dbReference type="Proteomes" id="UP000554482">
    <property type="component" value="Unassembled WGS sequence"/>
</dbReference>
<organism evidence="2 3">
    <name type="scientific">Thalictrum thalictroides</name>
    <name type="common">Rue-anemone</name>
    <name type="synonym">Anemone thalictroides</name>
    <dbReference type="NCBI Taxonomy" id="46969"/>
    <lineage>
        <taxon>Eukaryota</taxon>
        <taxon>Viridiplantae</taxon>
        <taxon>Streptophyta</taxon>
        <taxon>Embryophyta</taxon>
        <taxon>Tracheophyta</taxon>
        <taxon>Spermatophyta</taxon>
        <taxon>Magnoliopsida</taxon>
        <taxon>Ranunculales</taxon>
        <taxon>Ranunculaceae</taxon>
        <taxon>Thalictroideae</taxon>
        <taxon>Thalictrum</taxon>
    </lineage>
</organism>
<evidence type="ECO:0000313" key="3">
    <source>
        <dbReference type="Proteomes" id="UP000554482"/>
    </source>
</evidence>
<dbReference type="EMBL" id="JABWDY010002846">
    <property type="protein sequence ID" value="KAF5206356.1"/>
    <property type="molecule type" value="Genomic_DNA"/>
</dbReference>
<keyword evidence="3" id="KW-1185">Reference proteome</keyword>
<feature type="non-terminal residue" evidence="2">
    <location>
        <position position="81"/>
    </location>
</feature>
<accession>A0A7J6X987</accession>
<dbReference type="InterPro" id="IPR008930">
    <property type="entry name" value="Terpenoid_cyclase/PrenylTrfase"/>
</dbReference>
<dbReference type="OrthoDB" id="21502at2759"/>
<dbReference type="Gene3D" id="1.50.10.20">
    <property type="match status" value="1"/>
</dbReference>
<comment type="caution">
    <text evidence="2">The sequence shown here is derived from an EMBL/GenBank/DDBJ whole genome shotgun (WGS) entry which is preliminary data.</text>
</comment>
<dbReference type="PANTHER" id="PTHR11764:SF58">
    <property type="entry name" value="BETA-AMYRIN SYNTHASE-RELATED"/>
    <property type="match status" value="1"/>
</dbReference>
<dbReference type="GO" id="GO:0005811">
    <property type="term" value="C:lipid droplet"/>
    <property type="evidence" value="ECO:0007669"/>
    <property type="project" value="InterPro"/>
</dbReference>
<dbReference type="GO" id="GO:0042300">
    <property type="term" value="F:beta-amyrin synthase activity"/>
    <property type="evidence" value="ECO:0007669"/>
    <property type="project" value="TreeGrafter"/>
</dbReference>
<sequence length="81" mass="9181">LQSASTLLNFESMRYACLRVGQNWDTGFALQALIASNLHAELWGTLKKGHDYMKQSQVKDNPSGDFPKHASSHFKRILDIF</sequence>
<gene>
    <name evidence="2" type="ORF">FRX31_004057</name>
</gene>